<accession>A0A4Z1NWY5</accession>
<keyword evidence="3" id="KW-1185">Reference proteome</keyword>
<evidence type="ECO:0000313" key="3">
    <source>
        <dbReference type="Proteomes" id="UP000298493"/>
    </source>
</evidence>
<dbReference type="OrthoDB" id="3922703at2759"/>
<dbReference type="Proteomes" id="UP000298493">
    <property type="component" value="Unassembled WGS sequence"/>
</dbReference>
<proteinExistence type="predicted"/>
<organism evidence="2 3">
    <name type="scientific">Venturia nashicola</name>
    <dbReference type="NCBI Taxonomy" id="86259"/>
    <lineage>
        <taxon>Eukaryota</taxon>
        <taxon>Fungi</taxon>
        <taxon>Dikarya</taxon>
        <taxon>Ascomycota</taxon>
        <taxon>Pezizomycotina</taxon>
        <taxon>Dothideomycetes</taxon>
        <taxon>Pleosporomycetidae</taxon>
        <taxon>Venturiales</taxon>
        <taxon>Venturiaceae</taxon>
        <taxon>Venturia</taxon>
    </lineage>
</organism>
<evidence type="ECO:0000313" key="2">
    <source>
        <dbReference type="EMBL" id="TID19622.1"/>
    </source>
</evidence>
<dbReference type="AlphaFoldDB" id="A0A4Z1NWY5"/>
<keyword evidence="1" id="KW-0732">Signal</keyword>
<comment type="caution">
    <text evidence="2">The sequence shown here is derived from an EMBL/GenBank/DDBJ whole genome shotgun (WGS) entry which is preliminary data.</text>
</comment>
<gene>
    <name evidence="2" type="ORF">E6O75_ATG06960</name>
</gene>
<protein>
    <submittedName>
        <fullName evidence="2">Uncharacterized protein</fullName>
    </submittedName>
</protein>
<feature type="signal peptide" evidence="1">
    <location>
        <begin position="1"/>
        <end position="23"/>
    </location>
</feature>
<feature type="chain" id="PRO_5021438429" evidence="1">
    <location>
        <begin position="24"/>
        <end position="160"/>
    </location>
</feature>
<evidence type="ECO:0000256" key="1">
    <source>
        <dbReference type="SAM" id="SignalP"/>
    </source>
</evidence>
<sequence length="160" mass="17124">MAPRNPLILYLPLTLTFLSFAIAGWIQETWSITQLTTHFMGTSSGMDDGAWPPDSGFPSSANFVLRQSFRKGPAVGGLFRESARVEHYDVSCGRTWMAMLEEEGGVVVDEGDMGEGGVWVGCGEGRNGSGSLGWRFRIGGLTDGERAGPMGFLLEVGSVG</sequence>
<dbReference type="EMBL" id="SNSC02000012">
    <property type="protein sequence ID" value="TID19622.1"/>
    <property type="molecule type" value="Genomic_DNA"/>
</dbReference>
<name>A0A4Z1NWY5_9PEZI</name>
<reference evidence="2 3" key="1">
    <citation type="submission" date="2019-04" db="EMBL/GenBank/DDBJ databases">
        <title>High contiguity whole genome sequence and gene annotation resource for two Venturia nashicola isolates.</title>
        <authorList>
            <person name="Prokchorchik M."/>
            <person name="Won K."/>
            <person name="Lee Y."/>
            <person name="Choi E.D."/>
            <person name="Segonzac C."/>
            <person name="Sohn K.H."/>
        </authorList>
    </citation>
    <scope>NUCLEOTIDE SEQUENCE [LARGE SCALE GENOMIC DNA]</scope>
    <source>
        <strain evidence="2 3">PRI2</strain>
    </source>
</reference>